<feature type="chain" id="PRO_5020606036" evidence="1">
    <location>
        <begin position="20"/>
        <end position="159"/>
    </location>
</feature>
<dbReference type="OrthoDB" id="8794394at2"/>
<feature type="signal peptide" evidence="1">
    <location>
        <begin position="1"/>
        <end position="19"/>
    </location>
</feature>
<evidence type="ECO:0000313" key="3">
    <source>
        <dbReference type="EMBL" id="THF64404.1"/>
    </source>
</evidence>
<gene>
    <name evidence="3" type="ORF">E6O51_03600</name>
</gene>
<dbReference type="Gene3D" id="3.40.30.10">
    <property type="entry name" value="Glutaredoxin"/>
    <property type="match status" value="1"/>
</dbReference>
<dbReference type="AlphaFoldDB" id="A0A4S4AWI1"/>
<dbReference type="RefSeq" id="WP_136383593.1">
    <property type="nucleotide sequence ID" value="NZ_SSOD01000002.1"/>
</dbReference>
<dbReference type="Proteomes" id="UP000307956">
    <property type="component" value="Unassembled WGS sequence"/>
</dbReference>
<dbReference type="SUPFAM" id="SSF52833">
    <property type="entry name" value="Thioredoxin-like"/>
    <property type="match status" value="1"/>
</dbReference>
<protein>
    <submittedName>
        <fullName evidence="3">DUF4124 domain-containing protein</fullName>
    </submittedName>
</protein>
<reference evidence="3 4" key="1">
    <citation type="submission" date="2019-04" db="EMBL/GenBank/DDBJ databases">
        <title>Azoarcus rhizosphaerae sp. nov. isolated from rhizosphere of Ficus religiosa.</title>
        <authorList>
            <person name="Lin S.-Y."/>
            <person name="Hameed A."/>
            <person name="Hsu Y.-H."/>
            <person name="Young C.-C."/>
        </authorList>
    </citation>
    <scope>NUCLEOTIDE SEQUENCE [LARGE SCALE GENOMIC DNA]</scope>
    <source>
        <strain evidence="3 4">CC-YHH848</strain>
    </source>
</reference>
<accession>A0A4S4AWI1</accession>
<dbReference type="InterPro" id="IPR036249">
    <property type="entry name" value="Thioredoxin-like_sf"/>
</dbReference>
<feature type="domain" description="DUF4124" evidence="2">
    <location>
        <begin position="10"/>
        <end position="59"/>
    </location>
</feature>
<evidence type="ECO:0000259" key="2">
    <source>
        <dbReference type="Pfam" id="PF13511"/>
    </source>
</evidence>
<keyword evidence="1" id="KW-0732">Signal</keyword>
<dbReference type="Pfam" id="PF13511">
    <property type="entry name" value="DUF4124"/>
    <property type="match status" value="1"/>
</dbReference>
<proteinExistence type="predicted"/>
<dbReference type="PROSITE" id="PS51354">
    <property type="entry name" value="GLUTAREDOXIN_2"/>
    <property type="match status" value="1"/>
</dbReference>
<keyword evidence="4" id="KW-1185">Reference proteome</keyword>
<comment type="caution">
    <text evidence="3">The sequence shown here is derived from an EMBL/GenBank/DDBJ whole genome shotgun (WGS) entry which is preliminary data.</text>
</comment>
<dbReference type="InterPro" id="IPR025392">
    <property type="entry name" value="DUF4124"/>
</dbReference>
<name>A0A4S4AWI1_9RHOO</name>
<evidence type="ECO:0000313" key="4">
    <source>
        <dbReference type="Proteomes" id="UP000307956"/>
    </source>
</evidence>
<sequence>MKRMLLLAALLAAAPTLFAQDTTYRWVDDRGQINYSDLPPPAHVQEVERQRFKPGAADAALPYAVRKAAENFPVTLYVTEECGDPCDSARKLLDGRGVPYAENALDSETAHEAYRKAIGVPVEVPALLVGRFTRKGFLENDWQRLLDDAGYPRTALPGR</sequence>
<dbReference type="EMBL" id="SSOD01000002">
    <property type="protein sequence ID" value="THF64404.1"/>
    <property type="molecule type" value="Genomic_DNA"/>
</dbReference>
<evidence type="ECO:0000256" key="1">
    <source>
        <dbReference type="SAM" id="SignalP"/>
    </source>
</evidence>
<organism evidence="3 4">
    <name type="scientific">Pseudothauera rhizosphaerae</name>
    <dbReference type="NCBI Taxonomy" id="2565932"/>
    <lineage>
        <taxon>Bacteria</taxon>
        <taxon>Pseudomonadati</taxon>
        <taxon>Pseudomonadota</taxon>
        <taxon>Betaproteobacteria</taxon>
        <taxon>Rhodocyclales</taxon>
        <taxon>Zoogloeaceae</taxon>
        <taxon>Pseudothauera</taxon>
    </lineage>
</organism>